<dbReference type="GO" id="GO:0016301">
    <property type="term" value="F:kinase activity"/>
    <property type="evidence" value="ECO:0007669"/>
    <property type="project" value="UniProtKB-KW"/>
</dbReference>
<feature type="compositionally biased region" description="Low complexity" evidence="12">
    <location>
        <begin position="58"/>
        <end position="72"/>
    </location>
</feature>
<dbReference type="PROSITE" id="PS50109">
    <property type="entry name" value="HIS_KIN"/>
    <property type="match status" value="1"/>
</dbReference>
<keyword evidence="5" id="KW-0597">Phosphoprotein</keyword>
<comment type="catalytic activity">
    <reaction evidence="1">
        <text>ATP + protein L-histidine = ADP + protein N-phospho-L-histidine.</text>
        <dbReference type="EC" id="2.7.13.3"/>
    </reaction>
</comment>
<dbReference type="InterPro" id="IPR003660">
    <property type="entry name" value="HAMP_dom"/>
</dbReference>
<gene>
    <name evidence="16" type="ORF">H8B09_16315</name>
</gene>
<dbReference type="Proteomes" id="UP000609346">
    <property type="component" value="Unassembled WGS sequence"/>
</dbReference>
<comment type="subcellular location">
    <subcellularLocation>
        <location evidence="2">Cell membrane</location>
        <topology evidence="2">Multi-pass membrane protein</topology>
    </subcellularLocation>
</comment>
<dbReference type="PANTHER" id="PTHR43711:SF1">
    <property type="entry name" value="HISTIDINE KINASE 1"/>
    <property type="match status" value="1"/>
</dbReference>
<dbReference type="RefSeq" id="WP_191205138.1">
    <property type="nucleotide sequence ID" value="NZ_JACXZA010000004.1"/>
</dbReference>
<evidence type="ECO:0000259" key="14">
    <source>
        <dbReference type="PROSITE" id="PS50109"/>
    </source>
</evidence>
<evidence type="ECO:0000313" key="16">
    <source>
        <dbReference type="EMBL" id="MBD3920328.1"/>
    </source>
</evidence>
<keyword evidence="10" id="KW-0902">Two-component regulatory system</keyword>
<evidence type="ECO:0000256" key="5">
    <source>
        <dbReference type="ARBA" id="ARBA00022553"/>
    </source>
</evidence>
<dbReference type="InterPro" id="IPR005467">
    <property type="entry name" value="His_kinase_dom"/>
</dbReference>
<proteinExistence type="predicted"/>
<keyword evidence="13" id="KW-1133">Transmembrane helix</keyword>
<evidence type="ECO:0000259" key="15">
    <source>
        <dbReference type="PROSITE" id="PS50885"/>
    </source>
</evidence>
<dbReference type="InterPro" id="IPR036097">
    <property type="entry name" value="HisK_dim/P_sf"/>
</dbReference>
<feature type="domain" description="Histidine kinase" evidence="14">
    <location>
        <begin position="312"/>
        <end position="522"/>
    </location>
</feature>
<protein>
    <recommendedName>
        <fullName evidence="3">histidine kinase</fullName>
        <ecNumber evidence="3">2.7.13.3</ecNumber>
    </recommendedName>
</protein>
<organism evidence="16 17">
    <name type="scientific">Paenibacillus terricola</name>
    <dbReference type="NCBI Taxonomy" id="2763503"/>
    <lineage>
        <taxon>Bacteria</taxon>
        <taxon>Bacillati</taxon>
        <taxon>Bacillota</taxon>
        <taxon>Bacilli</taxon>
        <taxon>Bacillales</taxon>
        <taxon>Paenibacillaceae</taxon>
        <taxon>Paenibacillus</taxon>
    </lineage>
</organism>
<dbReference type="PROSITE" id="PS50885">
    <property type="entry name" value="HAMP"/>
    <property type="match status" value="1"/>
</dbReference>
<dbReference type="EMBL" id="JACXZA010000004">
    <property type="protein sequence ID" value="MBD3920328.1"/>
    <property type="molecule type" value="Genomic_DNA"/>
</dbReference>
<evidence type="ECO:0000256" key="12">
    <source>
        <dbReference type="SAM" id="MobiDB-lite"/>
    </source>
</evidence>
<dbReference type="Pfam" id="PF02518">
    <property type="entry name" value="HATPase_c"/>
    <property type="match status" value="1"/>
</dbReference>
<dbReference type="Gene3D" id="1.10.287.130">
    <property type="match status" value="1"/>
</dbReference>
<evidence type="ECO:0000256" key="4">
    <source>
        <dbReference type="ARBA" id="ARBA00022475"/>
    </source>
</evidence>
<evidence type="ECO:0000256" key="9">
    <source>
        <dbReference type="ARBA" id="ARBA00022840"/>
    </source>
</evidence>
<keyword evidence="8 16" id="KW-0418">Kinase</keyword>
<evidence type="ECO:0000256" key="1">
    <source>
        <dbReference type="ARBA" id="ARBA00000085"/>
    </source>
</evidence>
<dbReference type="InterPro" id="IPR050736">
    <property type="entry name" value="Sensor_HK_Regulatory"/>
</dbReference>
<feature type="region of interest" description="Disordered" evidence="12">
    <location>
        <begin position="56"/>
        <end position="108"/>
    </location>
</feature>
<comment type="caution">
    <text evidence="16">The sequence shown here is derived from an EMBL/GenBank/DDBJ whole genome shotgun (WGS) entry which is preliminary data.</text>
</comment>
<dbReference type="Gene3D" id="6.10.340.10">
    <property type="match status" value="1"/>
</dbReference>
<feature type="domain" description="HAMP" evidence="15">
    <location>
        <begin position="252"/>
        <end position="304"/>
    </location>
</feature>
<dbReference type="SUPFAM" id="SSF55874">
    <property type="entry name" value="ATPase domain of HSP90 chaperone/DNA topoisomerase II/histidine kinase"/>
    <property type="match status" value="1"/>
</dbReference>
<dbReference type="CDD" id="cd00082">
    <property type="entry name" value="HisKA"/>
    <property type="match status" value="1"/>
</dbReference>
<keyword evidence="11 13" id="KW-0472">Membrane</keyword>
<evidence type="ECO:0000256" key="10">
    <source>
        <dbReference type="ARBA" id="ARBA00023012"/>
    </source>
</evidence>
<keyword evidence="9" id="KW-0067">ATP-binding</keyword>
<keyword evidence="6" id="KW-0808">Transferase</keyword>
<feature type="compositionally biased region" description="Polar residues" evidence="12">
    <location>
        <begin position="73"/>
        <end position="82"/>
    </location>
</feature>
<reference evidence="16 17" key="1">
    <citation type="submission" date="2020-09" db="EMBL/GenBank/DDBJ databases">
        <title>Paenibacillus sp. strain PR3 16S rRNA gene Genome sequencing and assembly.</title>
        <authorList>
            <person name="Kim J."/>
        </authorList>
    </citation>
    <scope>NUCLEOTIDE SEQUENCE [LARGE SCALE GENOMIC DNA]</scope>
    <source>
        <strain evidence="16 17">PR3</strain>
    </source>
</reference>
<evidence type="ECO:0000256" key="13">
    <source>
        <dbReference type="SAM" id="Phobius"/>
    </source>
</evidence>
<dbReference type="Pfam" id="PF00512">
    <property type="entry name" value="HisKA"/>
    <property type="match status" value="1"/>
</dbReference>
<dbReference type="InterPro" id="IPR036890">
    <property type="entry name" value="HATPase_C_sf"/>
</dbReference>
<dbReference type="Gene3D" id="3.30.565.10">
    <property type="entry name" value="Histidine kinase-like ATPase, C-terminal domain"/>
    <property type="match status" value="1"/>
</dbReference>
<evidence type="ECO:0000256" key="2">
    <source>
        <dbReference type="ARBA" id="ARBA00004651"/>
    </source>
</evidence>
<evidence type="ECO:0000256" key="11">
    <source>
        <dbReference type="ARBA" id="ARBA00023136"/>
    </source>
</evidence>
<evidence type="ECO:0000256" key="6">
    <source>
        <dbReference type="ARBA" id="ARBA00022679"/>
    </source>
</evidence>
<feature type="transmembrane region" description="Helical" evidence="13">
    <location>
        <begin position="228"/>
        <end position="250"/>
    </location>
</feature>
<name>A0ABR8MWR2_9BACL</name>
<evidence type="ECO:0000256" key="7">
    <source>
        <dbReference type="ARBA" id="ARBA00022741"/>
    </source>
</evidence>
<dbReference type="InterPro" id="IPR004358">
    <property type="entry name" value="Sig_transdc_His_kin-like_C"/>
</dbReference>
<keyword evidence="4" id="KW-1003">Cell membrane</keyword>
<keyword evidence="17" id="KW-1185">Reference proteome</keyword>
<dbReference type="InterPro" id="IPR003661">
    <property type="entry name" value="HisK_dim/P_dom"/>
</dbReference>
<dbReference type="SUPFAM" id="SSF47384">
    <property type="entry name" value="Homodimeric domain of signal transducing histidine kinase"/>
    <property type="match status" value="1"/>
</dbReference>
<dbReference type="SMART" id="SM00387">
    <property type="entry name" value="HATPase_c"/>
    <property type="match status" value="1"/>
</dbReference>
<dbReference type="PRINTS" id="PR00344">
    <property type="entry name" value="BCTRLSENSOR"/>
</dbReference>
<dbReference type="SMART" id="SM00388">
    <property type="entry name" value="HisKA"/>
    <property type="match status" value="1"/>
</dbReference>
<accession>A0ABR8MWR2</accession>
<feature type="transmembrane region" description="Helical" evidence="13">
    <location>
        <begin position="6"/>
        <end position="30"/>
    </location>
</feature>
<evidence type="ECO:0000313" key="17">
    <source>
        <dbReference type="Proteomes" id="UP000609346"/>
    </source>
</evidence>
<dbReference type="EC" id="2.7.13.3" evidence="3"/>
<keyword evidence="7" id="KW-0547">Nucleotide-binding</keyword>
<dbReference type="InterPro" id="IPR003594">
    <property type="entry name" value="HATPase_dom"/>
</dbReference>
<dbReference type="PANTHER" id="PTHR43711">
    <property type="entry name" value="TWO-COMPONENT HISTIDINE KINASE"/>
    <property type="match status" value="1"/>
</dbReference>
<evidence type="ECO:0000256" key="3">
    <source>
        <dbReference type="ARBA" id="ARBA00012438"/>
    </source>
</evidence>
<sequence length="524" mass="56120">MKLVHQINLAFGAALIAVLAVTGVLIHYVLLDHFIGTQKADMKSYGSVLAATMSSKETTTVGGTNTGTAVTGSKQDSSTGKDTSAAVEGQAAEKPGASLDTSEAQEVTRDRVTVTADAVPSSAPELVASTQVTVPSPAAAIEVILTDKDGNVLRNDTTQEAKVFEADTVNKGTATLTTAASELASAEQMQKLWTGNNSNYLYEVNALPQGTLTLVTPMSKIKEIEMALLRRLLIIFIICGLFILLLSHLITRKLITPLMRLKDELSKIKARQFSSVNLVQTGGEIGAVAQTVYEMAGELDRSSRVQKQFFQNASHELKSPLMSIVGYSEGIRDGVFEGEAMRRGLDIIIGESGRLKKIVTEMTLLAKLDGEEDIYHPAPVELMELLTETVERVNPTAVKRGVTVHVEEGGISELIVHADRDKLLQALLNVATNAVRHADTEVRIQVLMRDGQVKVEVLDDGQGIEEGLLPYLFHRFVKGKDGETGLGLAIARAIVERCGGFITAGNRSEGGAVVAIGLPRAPVV</sequence>
<evidence type="ECO:0000256" key="8">
    <source>
        <dbReference type="ARBA" id="ARBA00022777"/>
    </source>
</evidence>
<keyword evidence="13" id="KW-0812">Transmembrane</keyword>